<dbReference type="InterPro" id="IPR023606">
    <property type="entry name" value="CoA-Trfase_III_dom_1_sf"/>
</dbReference>
<dbReference type="SUPFAM" id="SSF89796">
    <property type="entry name" value="CoA-transferase family III (CaiB/BaiF)"/>
    <property type="match status" value="1"/>
</dbReference>
<comment type="caution">
    <text evidence="3">The sequence shown here is derived from an EMBL/GenBank/DDBJ whole genome shotgun (WGS) entry which is preliminary data.</text>
</comment>
<organism evidence="3 4">
    <name type="scientific">Vreelandella malpeensis</name>
    <dbReference type="NCBI Taxonomy" id="1172368"/>
    <lineage>
        <taxon>Bacteria</taxon>
        <taxon>Pseudomonadati</taxon>
        <taxon>Pseudomonadota</taxon>
        <taxon>Gammaproteobacteria</taxon>
        <taxon>Oceanospirillales</taxon>
        <taxon>Halomonadaceae</taxon>
        <taxon>Vreelandella</taxon>
    </lineage>
</organism>
<dbReference type="PANTHER" id="PTHR48207:SF3">
    <property type="entry name" value="SUCCINATE--HYDROXYMETHYLGLUTARATE COA-TRANSFERASE"/>
    <property type="match status" value="1"/>
</dbReference>
<dbReference type="InterPro" id="IPR044855">
    <property type="entry name" value="CoA-Trfase_III_dom3_sf"/>
</dbReference>
<feature type="region of interest" description="Disordered" evidence="2">
    <location>
        <begin position="394"/>
        <end position="419"/>
    </location>
</feature>
<accession>A0ABS8DP57</accession>
<dbReference type="GO" id="GO:0016740">
    <property type="term" value="F:transferase activity"/>
    <property type="evidence" value="ECO:0007669"/>
    <property type="project" value="UniProtKB-KW"/>
</dbReference>
<keyword evidence="4" id="KW-1185">Reference proteome</keyword>
<feature type="compositionally biased region" description="Polar residues" evidence="2">
    <location>
        <begin position="402"/>
        <end position="412"/>
    </location>
</feature>
<proteinExistence type="predicted"/>
<name>A0ABS8DP57_9GAMM</name>
<evidence type="ECO:0000313" key="4">
    <source>
        <dbReference type="Proteomes" id="UP001319882"/>
    </source>
</evidence>
<dbReference type="Gene3D" id="3.40.50.10540">
    <property type="entry name" value="Crotonobetainyl-coa:carnitine coa-transferase, domain 1"/>
    <property type="match status" value="1"/>
</dbReference>
<evidence type="ECO:0000256" key="2">
    <source>
        <dbReference type="SAM" id="MobiDB-lite"/>
    </source>
</evidence>
<dbReference type="PANTHER" id="PTHR48207">
    <property type="entry name" value="SUCCINATE--HYDROXYMETHYLGLUTARATE COA-TRANSFERASE"/>
    <property type="match status" value="1"/>
</dbReference>
<sequence>MSELLAGIRVLDLTNVLAGPYCCYQLAQQGADVIKVEQPGSGDLARQLGADPALNAQLMGVSFLAQNAGKRSIALDLKSSEGKRAFLKLVETADVLVENFRPGVMERLGLGHDYLHTLNPGLIYCAISGFGQTGPLAKNPAYDQIIQGLSGVMSVTGDADSAPLRVGYPVCDTIGGMTAAFAISSALVGRQRTGQGEVIDVSMLESMMGTMGWVVSNWLTAGIEPSPMGNQNTTAAPSGTFRTQEGLLNIAANKQEQFEILCALIERPDLLEDPRFQKREARKQHRQALTEELEAALQAATAEQWALKLNAKGVPAGEVLTVPQALRHPQIQARELTRTFAATPGRAPLSVVRSGFRLASGDPAPRTPPPTLGQDTDAILEELGYDADARAAFGAPCPTLRPTGTSPAASSHDNNEPEQ</sequence>
<dbReference type="RefSeq" id="WP_227388523.1">
    <property type="nucleotide sequence ID" value="NZ_JBHSCJ010000003.1"/>
</dbReference>
<dbReference type="Pfam" id="PF02515">
    <property type="entry name" value="CoA_transf_3"/>
    <property type="match status" value="1"/>
</dbReference>
<dbReference type="EMBL" id="WHVL01000001">
    <property type="protein sequence ID" value="MCB8887925.1"/>
    <property type="molecule type" value="Genomic_DNA"/>
</dbReference>
<reference evidence="3 4" key="1">
    <citation type="journal article" date="2021" name="Sci. Rep.">
        <title>Genome analysis of a halophilic bacterium Halomonas malpeensis YU-PRIM-29(T) reveals its exopolysaccharide and pigment producing capabilities.</title>
        <authorList>
            <person name="Athmika"/>
            <person name="Ghate S.D."/>
            <person name="Arun A.B."/>
            <person name="Rao S.S."/>
            <person name="Kumar S.T.A."/>
            <person name="Kandiyil M.K."/>
            <person name="Saptami K."/>
            <person name="Rekha P.D."/>
        </authorList>
    </citation>
    <scope>NUCLEOTIDE SEQUENCE [LARGE SCALE GENOMIC DNA]</scope>
    <source>
        <strain evidence="4">prim 29</strain>
    </source>
</reference>
<protein>
    <submittedName>
        <fullName evidence="3">CoA transferase</fullName>
    </submittedName>
</protein>
<evidence type="ECO:0000256" key="1">
    <source>
        <dbReference type="ARBA" id="ARBA00022679"/>
    </source>
</evidence>
<keyword evidence="1 3" id="KW-0808">Transferase</keyword>
<gene>
    <name evidence="3" type="ORF">GEV37_02115</name>
</gene>
<dbReference type="Proteomes" id="UP001319882">
    <property type="component" value="Unassembled WGS sequence"/>
</dbReference>
<dbReference type="InterPro" id="IPR003673">
    <property type="entry name" value="CoA-Trfase_fam_III"/>
</dbReference>
<evidence type="ECO:0000313" key="3">
    <source>
        <dbReference type="EMBL" id="MCB8887925.1"/>
    </source>
</evidence>
<dbReference type="InterPro" id="IPR050483">
    <property type="entry name" value="CoA-transferase_III_domain"/>
</dbReference>
<dbReference type="Gene3D" id="3.30.1540.10">
    <property type="entry name" value="formyl-coa transferase, domain 3"/>
    <property type="match status" value="1"/>
</dbReference>